<evidence type="ECO:0000256" key="1">
    <source>
        <dbReference type="ARBA" id="ARBA00004370"/>
    </source>
</evidence>
<organism evidence="8 9">
    <name type="scientific">Marinibactrum halimedae</name>
    <dbReference type="NCBI Taxonomy" id="1444977"/>
    <lineage>
        <taxon>Bacteria</taxon>
        <taxon>Pseudomonadati</taxon>
        <taxon>Pseudomonadota</taxon>
        <taxon>Gammaproteobacteria</taxon>
        <taxon>Cellvibrionales</taxon>
        <taxon>Cellvibrionaceae</taxon>
        <taxon>Marinibactrum</taxon>
    </lineage>
</organism>
<protein>
    <submittedName>
        <fullName evidence="8">Methyl-accepting chemotaxis protein</fullName>
    </submittedName>
</protein>
<dbReference type="Pfam" id="PF00015">
    <property type="entry name" value="MCPsignal"/>
    <property type="match status" value="1"/>
</dbReference>
<keyword evidence="9" id="KW-1185">Reference proteome</keyword>
<reference evidence="8 9" key="1">
    <citation type="journal article" date="2014" name="Int. J. Syst. Evol. Microbiol.">
        <title>Complete genome sequence of Corynebacterium casei LMG S-19264T (=DSM 44701T), isolated from a smear-ripened cheese.</title>
        <authorList>
            <consortium name="US DOE Joint Genome Institute (JGI-PGF)"/>
            <person name="Walter F."/>
            <person name="Albersmeier A."/>
            <person name="Kalinowski J."/>
            <person name="Ruckert C."/>
        </authorList>
    </citation>
    <scope>NUCLEOTIDE SEQUENCE [LARGE SCALE GENOMIC DNA]</scope>
    <source>
        <strain evidence="8 9">NBRC 110095</strain>
    </source>
</reference>
<evidence type="ECO:0000256" key="5">
    <source>
        <dbReference type="SAM" id="Phobius"/>
    </source>
</evidence>
<dbReference type="SUPFAM" id="SSF58104">
    <property type="entry name" value="Methyl-accepting chemotaxis protein (MCP) signaling domain"/>
    <property type="match status" value="1"/>
</dbReference>
<evidence type="ECO:0000256" key="4">
    <source>
        <dbReference type="PROSITE-ProRule" id="PRU00284"/>
    </source>
</evidence>
<comment type="subcellular location">
    <subcellularLocation>
        <location evidence="1">Membrane</location>
    </subcellularLocation>
</comment>
<dbReference type="PANTHER" id="PTHR32089">
    <property type="entry name" value="METHYL-ACCEPTING CHEMOTAXIS PROTEIN MCPB"/>
    <property type="match status" value="1"/>
</dbReference>
<dbReference type="Gene3D" id="1.10.287.950">
    <property type="entry name" value="Methyl-accepting chemotaxis protein"/>
    <property type="match status" value="1"/>
</dbReference>
<dbReference type="CDD" id="cd06225">
    <property type="entry name" value="HAMP"/>
    <property type="match status" value="1"/>
</dbReference>
<gene>
    <name evidence="8" type="ORF">GCM10007877_33050</name>
</gene>
<evidence type="ECO:0000313" key="9">
    <source>
        <dbReference type="Proteomes" id="UP001156870"/>
    </source>
</evidence>
<comment type="similarity">
    <text evidence="3">Belongs to the methyl-accepting chemotaxis (MCP) protein family.</text>
</comment>
<sequence length="659" mass="71496">MARLSIFQSVSISILASVLLIFVLAGVLAHNSLQGYSSAKKSLELVQLMDATANIAHHHAVERGLTAGYIGSGFTTGKDKVLAQRNKADDAEESLRKLLTSPVIKEEALAPLFQPLLQQLERKPALRRSIDQQQPKSPFEFYSKLNLLAITLVDNLSPRVGQKDLLSHLPITSQLMKLKERAGQNRGLINGTLARSSLNDRNLARIQSFSNDEDHAINTLKSLYSGENLTEFNNIVNSAESKQINKVINDLVNKNSPITSAYFPTPSQWFSTASARINTINQLLNSEWDEIRRKSSVTAENAARNMWIFIIIVLLYVTLLIMFNFNLANRLRGSLQALVKTVTEITETGDLTKPLPVETRDEMGIVSLAVHNMLSAIKDLLVGLSLAITGGDRLMKNLEDISNDVASHSERSQELTSGIATAVEEMSLTSREIASSANDAMDAGEDMVALSEKASSINESAAASVDKLNHQLTDSQSSVDSMSAHVEDITSILDTINALAEQTNLLALNAAIEAARAGEQGRGFAVVADEVRALAQRSKDATSNIHSLLDSLESAAEEVNNSVKLSAAETQKTAEDARKSMGVALEQLEQARKVQNIATQVASAAEQQSATAAEIAKNTSDVLDASQESQKLSKSLETLSKELALNSESMRASAEYFKI</sequence>
<name>A0AA37T8C7_9GAMM</name>
<dbReference type="SMART" id="SM00304">
    <property type="entry name" value="HAMP"/>
    <property type="match status" value="1"/>
</dbReference>
<evidence type="ECO:0000256" key="2">
    <source>
        <dbReference type="ARBA" id="ARBA00023224"/>
    </source>
</evidence>
<feature type="domain" description="Methyl-accepting transducer" evidence="6">
    <location>
        <begin position="387"/>
        <end position="623"/>
    </location>
</feature>
<evidence type="ECO:0000256" key="3">
    <source>
        <dbReference type="ARBA" id="ARBA00029447"/>
    </source>
</evidence>
<dbReference type="Pfam" id="PF08376">
    <property type="entry name" value="NIT"/>
    <property type="match status" value="1"/>
</dbReference>
<dbReference type="GO" id="GO:0006935">
    <property type="term" value="P:chemotaxis"/>
    <property type="evidence" value="ECO:0007669"/>
    <property type="project" value="UniProtKB-ARBA"/>
</dbReference>
<dbReference type="RefSeq" id="WP_232595828.1">
    <property type="nucleotide sequence ID" value="NZ_BSPD01000083.1"/>
</dbReference>
<accession>A0AA37T8C7</accession>
<keyword evidence="5" id="KW-1133">Transmembrane helix</keyword>
<feature type="transmembrane region" description="Helical" evidence="5">
    <location>
        <begin position="306"/>
        <end position="325"/>
    </location>
</feature>
<dbReference type="PANTHER" id="PTHR32089:SF112">
    <property type="entry name" value="LYSOZYME-LIKE PROTEIN-RELATED"/>
    <property type="match status" value="1"/>
</dbReference>
<dbReference type="SMART" id="SM00283">
    <property type="entry name" value="MA"/>
    <property type="match status" value="1"/>
</dbReference>
<dbReference type="EMBL" id="BSPD01000083">
    <property type="protein sequence ID" value="GLS27586.1"/>
    <property type="molecule type" value="Genomic_DNA"/>
</dbReference>
<dbReference type="PROSITE" id="PS50111">
    <property type="entry name" value="CHEMOTAXIS_TRANSDUC_2"/>
    <property type="match status" value="1"/>
</dbReference>
<evidence type="ECO:0000259" key="6">
    <source>
        <dbReference type="PROSITE" id="PS50111"/>
    </source>
</evidence>
<feature type="domain" description="HAMP" evidence="7">
    <location>
        <begin position="329"/>
        <end position="382"/>
    </location>
</feature>
<evidence type="ECO:0000313" key="8">
    <source>
        <dbReference type="EMBL" id="GLS27586.1"/>
    </source>
</evidence>
<dbReference type="Proteomes" id="UP001156870">
    <property type="component" value="Unassembled WGS sequence"/>
</dbReference>
<dbReference type="InterPro" id="IPR003660">
    <property type="entry name" value="HAMP_dom"/>
</dbReference>
<evidence type="ECO:0000259" key="7">
    <source>
        <dbReference type="PROSITE" id="PS50885"/>
    </source>
</evidence>
<dbReference type="AlphaFoldDB" id="A0AA37T8C7"/>
<dbReference type="InterPro" id="IPR013587">
    <property type="entry name" value="Nitrate/nitrite_sensing"/>
</dbReference>
<proteinExistence type="inferred from homology"/>
<keyword evidence="5" id="KW-0472">Membrane</keyword>
<comment type="caution">
    <text evidence="8">The sequence shown here is derived from an EMBL/GenBank/DDBJ whole genome shotgun (WGS) entry which is preliminary data.</text>
</comment>
<dbReference type="PROSITE" id="PS50885">
    <property type="entry name" value="HAMP"/>
    <property type="match status" value="1"/>
</dbReference>
<dbReference type="Pfam" id="PF00672">
    <property type="entry name" value="HAMP"/>
    <property type="match status" value="1"/>
</dbReference>
<dbReference type="CDD" id="cd11386">
    <property type="entry name" value="MCP_signal"/>
    <property type="match status" value="1"/>
</dbReference>
<dbReference type="GO" id="GO:0007165">
    <property type="term" value="P:signal transduction"/>
    <property type="evidence" value="ECO:0007669"/>
    <property type="project" value="UniProtKB-KW"/>
</dbReference>
<dbReference type="GO" id="GO:0016020">
    <property type="term" value="C:membrane"/>
    <property type="evidence" value="ECO:0007669"/>
    <property type="project" value="UniProtKB-SubCell"/>
</dbReference>
<keyword evidence="5" id="KW-0812">Transmembrane</keyword>
<keyword evidence="2 4" id="KW-0807">Transducer</keyword>
<dbReference type="InterPro" id="IPR004089">
    <property type="entry name" value="MCPsignal_dom"/>
</dbReference>